<accession>A0A0G3BPP2</accession>
<evidence type="ECO:0000313" key="2">
    <source>
        <dbReference type="EMBL" id="AKJ28540.1"/>
    </source>
</evidence>
<feature type="domain" description="Stability determinant" evidence="1">
    <location>
        <begin position="107"/>
        <end position="137"/>
    </location>
</feature>
<dbReference type="EMBL" id="CP011371">
    <property type="protein sequence ID" value="AKJ28540.1"/>
    <property type="molecule type" value="Genomic_DNA"/>
</dbReference>
<dbReference type="AlphaFoldDB" id="A0A0G3BPP2"/>
<name>A0A0G3BPP2_9BURK</name>
<dbReference type="InterPro" id="IPR048851">
    <property type="entry name" value="PaaA2_dom"/>
</dbReference>
<evidence type="ECO:0000313" key="3">
    <source>
        <dbReference type="Proteomes" id="UP000035352"/>
    </source>
</evidence>
<dbReference type="KEGG" id="pbh:AAW51_1849"/>
<dbReference type="Proteomes" id="UP000035352">
    <property type="component" value="Chromosome"/>
</dbReference>
<protein>
    <submittedName>
        <fullName evidence="2">DNA-damage-inducible protein J</fullName>
    </submittedName>
</protein>
<gene>
    <name evidence="2" type="ORF">AAW51_1849</name>
</gene>
<keyword evidence="3" id="KW-1185">Reference proteome</keyword>
<dbReference type="Pfam" id="PF21217">
    <property type="entry name" value="PaaA2"/>
    <property type="match status" value="1"/>
</dbReference>
<dbReference type="OrthoDB" id="1666683at2"/>
<dbReference type="Gene3D" id="6.20.450.20">
    <property type="match status" value="1"/>
</dbReference>
<dbReference type="RefSeq" id="WP_047197593.1">
    <property type="nucleotide sequence ID" value="NZ_CP011371.1"/>
</dbReference>
<proteinExistence type="predicted"/>
<sequence>MPDKTIDHSTLRRLVDAGANIDAEVVGAGAGWGIVINYGRARQTLAATRGEPRTFRRFETLASYLKDLGITRYRVDAAQFEPHEAATKTGDKRSAAASARMRRAHEAALYDEWYRAQVQEALDDTTPAVPHQQVMDEIRERIEQVVGPRDTKPAR</sequence>
<organism evidence="2 3">
    <name type="scientific">Caldimonas brevitalea</name>
    <dbReference type="NCBI Taxonomy" id="413882"/>
    <lineage>
        <taxon>Bacteria</taxon>
        <taxon>Pseudomonadati</taxon>
        <taxon>Pseudomonadota</taxon>
        <taxon>Betaproteobacteria</taxon>
        <taxon>Burkholderiales</taxon>
        <taxon>Sphaerotilaceae</taxon>
        <taxon>Caldimonas</taxon>
    </lineage>
</organism>
<reference evidence="2 3" key="1">
    <citation type="submission" date="2015-05" db="EMBL/GenBank/DDBJ databases">
        <authorList>
            <person name="Tang B."/>
            <person name="Yu Y."/>
        </authorList>
    </citation>
    <scope>NUCLEOTIDE SEQUENCE [LARGE SCALE GENOMIC DNA]</scope>
    <source>
        <strain evidence="2 3">DSM 7029</strain>
    </source>
</reference>
<evidence type="ECO:0000259" key="1">
    <source>
        <dbReference type="Pfam" id="PF21217"/>
    </source>
</evidence>